<evidence type="ECO:0000259" key="2">
    <source>
        <dbReference type="Pfam" id="PF24626"/>
    </source>
</evidence>
<keyword evidence="1" id="KW-0732">Signal</keyword>
<dbReference type="InterPro" id="IPR043502">
    <property type="entry name" value="DNA/RNA_pol_sf"/>
</dbReference>
<dbReference type="CDD" id="cd01647">
    <property type="entry name" value="RT_LTR"/>
    <property type="match status" value="1"/>
</dbReference>
<dbReference type="SUPFAM" id="SSF53098">
    <property type="entry name" value="Ribonuclease H-like"/>
    <property type="match status" value="1"/>
</dbReference>
<dbReference type="Pfam" id="PF24626">
    <property type="entry name" value="SH3_Tf2-1"/>
    <property type="match status" value="1"/>
</dbReference>
<evidence type="ECO:0000256" key="1">
    <source>
        <dbReference type="SAM" id="SignalP"/>
    </source>
</evidence>
<organism evidence="3">
    <name type="scientific">Tanacetum cinerariifolium</name>
    <name type="common">Dalmatian daisy</name>
    <name type="synonym">Chrysanthemum cinerariifolium</name>
    <dbReference type="NCBI Taxonomy" id="118510"/>
    <lineage>
        <taxon>Eukaryota</taxon>
        <taxon>Viridiplantae</taxon>
        <taxon>Streptophyta</taxon>
        <taxon>Embryophyta</taxon>
        <taxon>Tracheophyta</taxon>
        <taxon>Spermatophyta</taxon>
        <taxon>Magnoliopsida</taxon>
        <taxon>eudicotyledons</taxon>
        <taxon>Gunneridae</taxon>
        <taxon>Pentapetalae</taxon>
        <taxon>asterids</taxon>
        <taxon>campanulids</taxon>
        <taxon>Asterales</taxon>
        <taxon>Asteraceae</taxon>
        <taxon>Asteroideae</taxon>
        <taxon>Anthemideae</taxon>
        <taxon>Anthemidinae</taxon>
        <taxon>Tanacetum</taxon>
    </lineage>
</organism>
<feature type="chain" id="PRO_5025454764" description="Tf2-1-like SH3-like domain-containing protein" evidence="1">
    <location>
        <begin position="24"/>
        <end position="716"/>
    </location>
</feature>
<dbReference type="EMBL" id="BKCJ010119553">
    <property type="protein sequence ID" value="GEX62303.1"/>
    <property type="molecule type" value="Genomic_DNA"/>
</dbReference>
<sequence length="716" mass="81486">MSCSHVVAFACVIEIWLLKTCLSAPAGRSIRYVNDISELRLQEHWYMLVLVSSGDARIGIATGFKVKPTSSPTLLLIFLSIIFSGGGNTRGHSGNLGDGRIDGQGGQVGGQGSEVNDGVNGVPEFFTIIAQQLLNLLPTIVAQVGDQSKGQGNGRNRNGNAINNNIQGDVSRSCTYKELLACNPMENGGSNEAKDHSKAMQIAGTLTDEALRNGSIKKNFEKIGNRGEPNKDRNVRDDWKCFCHDYECCREREHRVAPINMNPINARNPIARACYEFGSTDHIKSACLRLNQAQRPEKAKIIFHEKVVMIPLLDGKVLIVLGEKPKEKEIKFWIELIPRAMSVAKSPYHLAPFELEELSGQFKELQDKGLQYFSKIDLRSRYRQLRVHEDDIPKIAFRTRYGHFEFTLMPFGLTNASVIQEEREMHLGLVLKLPKKEKMYAKFSKCEFWLREAQFLGHVINGDGLAGYYRRLIEDFSKIAKPLIEGMVMDFVIKLPRTSSRHDTIWVIVDRLIKSAHFLPMHEDYKMDRLTRLYLNQIVARHGVSISIISDRDTRFTFRKCHSLIRCAEDGECQLIKPELVQETTKKISRIKDRLKATRDRPKSYDDKKRKPLEFSVGDYVVLKVSPGKGVVRFRKKGKLAHMLVGPFEIIEKVCPMAYRLDFPDELNGVHDMFYVLNFKKCLADPTLQVPLDEIQVDAKLNFMEEPMKILERERD</sequence>
<reference evidence="3" key="1">
    <citation type="journal article" date="2019" name="Sci. Rep.">
        <title>Draft genome of Tanacetum cinerariifolium, the natural source of mosquito coil.</title>
        <authorList>
            <person name="Yamashiro T."/>
            <person name="Shiraishi A."/>
            <person name="Satake H."/>
            <person name="Nakayama K."/>
        </authorList>
    </citation>
    <scope>NUCLEOTIDE SEQUENCE</scope>
</reference>
<evidence type="ECO:0000313" key="3">
    <source>
        <dbReference type="EMBL" id="GEX62303.1"/>
    </source>
</evidence>
<gene>
    <name evidence="3" type="ORF">Tci_334278</name>
</gene>
<dbReference type="Gene3D" id="3.10.10.10">
    <property type="entry name" value="HIV Type 1 Reverse Transcriptase, subunit A, domain 1"/>
    <property type="match status" value="1"/>
</dbReference>
<dbReference type="Gene3D" id="3.30.70.270">
    <property type="match status" value="2"/>
</dbReference>
<dbReference type="AlphaFoldDB" id="A0A699H785"/>
<protein>
    <recommendedName>
        <fullName evidence="2">Tf2-1-like SH3-like domain-containing protein</fullName>
    </recommendedName>
</protein>
<proteinExistence type="predicted"/>
<dbReference type="InterPro" id="IPR056924">
    <property type="entry name" value="SH3_Tf2-1"/>
</dbReference>
<feature type="domain" description="Tf2-1-like SH3-like" evidence="2">
    <location>
        <begin position="618"/>
        <end position="682"/>
    </location>
</feature>
<dbReference type="SUPFAM" id="SSF56672">
    <property type="entry name" value="DNA/RNA polymerases"/>
    <property type="match status" value="1"/>
</dbReference>
<dbReference type="Gene3D" id="3.30.420.10">
    <property type="entry name" value="Ribonuclease H-like superfamily/Ribonuclease H"/>
    <property type="match status" value="1"/>
</dbReference>
<accession>A0A699H785</accession>
<dbReference type="GO" id="GO:0003676">
    <property type="term" value="F:nucleic acid binding"/>
    <property type="evidence" value="ECO:0007669"/>
    <property type="project" value="InterPro"/>
</dbReference>
<dbReference type="InterPro" id="IPR043128">
    <property type="entry name" value="Rev_trsase/Diguanyl_cyclase"/>
</dbReference>
<name>A0A699H785_TANCI</name>
<dbReference type="PANTHER" id="PTHR46148:SF57">
    <property type="entry name" value="OS12G0499874 PROTEIN"/>
    <property type="match status" value="1"/>
</dbReference>
<comment type="caution">
    <text evidence="3">The sequence shown here is derived from an EMBL/GenBank/DDBJ whole genome shotgun (WGS) entry which is preliminary data.</text>
</comment>
<dbReference type="InterPro" id="IPR012337">
    <property type="entry name" value="RNaseH-like_sf"/>
</dbReference>
<dbReference type="InterPro" id="IPR036397">
    <property type="entry name" value="RNaseH_sf"/>
</dbReference>
<feature type="signal peptide" evidence="1">
    <location>
        <begin position="1"/>
        <end position="23"/>
    </location>
</feature>
<dbReference type="PANTHER" id="PTHR46148">
    <property type="entry name" value="CHROMO DOMAIN-CONTAINING PROTEIN"/>
    <property type="match status" value="1"/>
</dbReference>